<organism evidence="2 3">
    <name type="scientific">Apiospora hydei</name>
    <dbReference type="NCBI Taxonomy" id="1337664"/>
    <lineage>
        <taxon>Eukaryota</taxon>
        <taxon>Fungi</taxon>
        <taxon>Dikarya</taxon>
        <taxon>Ascomycota</taxon>
        <taxon>Pezizomycotina</taxon>
        <taxon>Sordariomycetes</taxon>
        <taxon>Xylariomycetidae</taxon>
        <taxon>Amphisphaeriales</taxon>
        <taxon>Apiosporaceae</taxon>
        <taxon>Apiospora</taxon>
    </lineage>
</organism>
<evidence type="ECO:0000313" key="2">
    <source>
        <dbReference type="EMBL" id="KAK8064994.1"/>
    </source>
</evidence>
<comment type="caution">
    <text evidence="2">The sequence shown here is derived from an EMBL/GenBank/DDBJ whole genome shotgun (WGS) entry which is preliminary data.</text>
</comment>
<proteinExistence type="predicted"/>
<evidence type="ECO:0000313" key="3">
    <source>
        <dbReference type="Proteomes" id="UP001433268"/>
    </source>
</evidence>
<name>A0ABR1V1D1_9PEZI</name>
<feature type="compositionally biased region" description="Basic and acidic residues" evidence="1">
    <location>
        <begin position="248"/>
        <end position="258"/>
    </location>
</feature>
<keyword evidence="3" id="KW-1185">Reference proteome</keyword>
<feature type="compositionally biased region" description="Polar residues" evidence="1">
    <location>
        <begin position="224"/>
        <end position="233"/>
    </location>
</feature>
<dbReference type="Proteomes" id="UP001433268">
    <property type="component" value="Unassembled WGS sequence"/>
</dbReference>
<accession>A0ABR1V1D1</accession>
<sequence>MAQPNQGEMLSQLDLESLPVYARVYSDFAEKGARGQGCGRGPDGRRQRVRLAAEGRRLRARSNLPFQYLPHHPPFEGDALRNFKQCLIAFVPMRTGNSGLRTGNDPQETAFANLVREIYEHSAPGDRIRSIVTQFGVWVEERCGPQSQWPRDRGCRRGAGGALAAEEVPGEGGGGGGETREGSGAAAADSGGEEAASEGAGEEGEGAGGVASGWAVMALAGISTHGTQQPDELSNNDDETLDYIPRASGRDAEAFGLL</sequence>
<dbReference type="GeneID" id="92049116"/>
<dbReference type="RefSeq" id="XP_066661748.1">
    <property type="nucleotide sequence ID" value="XM_066816056.1"/>
</dbReference>
<feature type="compositionally biased region" description="Acidic residues" evidence="1">
    <location>
        <begin position="191"/>
        <end position="205"/>
    </location>
</feature>
<evidence type="ECO:0000256" key="1">
    <source>
        <dbReference type="SAM" id="MobiDB-lite"/>
    </source>
</evidence>
<protein>
    <submittedName>
        <fullName evidence="2">Uncharacterized protein</fullName>
    </submittedName>
</protein>
<gene>
    <name evidence="2" type="ORF">PG997_011741</name>
</gene>
<dbReference type="EMBL" id="JAQQWN010000009">
    <property type="protein sequence ID" value="KAK8064994.1"/>
    <property type="molecule type" value="Genomic_DNA"/>
</dbReference>
<reference evidence="2 3" key="1">
    <citation type="submission" date="2023-01" db="EMBL/GenBank/DDBJ databases">
        <title>Analysis of 21 Apiospora genomes using comparative genomics revels a genus with tremendous synthesis potential of carbohydrate active enzymes and secondary metabolites.</title>
        <authorList>
            <person name="Sorensen T."/>
        </authorList>
    </citation>
    <scope>NUCLEOTIDE SEQUENCE [LARGE SCALE GENOMIC DNA]</scope>
    <source>
        <strain evidence="2 3">CBS 114990</strain>
    </source>
</reference>
<feature type="region of interest" description="Disordered" evidence="1">
    <location>
        <begin position="163"/>
        <end position="258"/>
    </location>
</feature>